<dbReference type="PANTHER" id="PTHR12906">
    <property type="entry name" value="PROTEIN C20ORF24 RAB5-INTERACTING PROTEIN"/>
    <property type="match status" value="1"/>
</dbReference>
<feature type="transmembrane region" description="Helical" evidence="7">
    <location>
        <begin position="239"/>
        <end position="259"/>
    </location>
</feature>
<evidence type="ECO:0000256" key="1">
    <source>
        <dbReference type="ARBA" id="ARBA00004477"/>
    </source>
</evidence>
<evidence type="ECO:0000256" key="2">
    <source>
        <dbReference type="ARBA" id="ARBA00009436"/>
    </source>
</evidence>
<evidence type="ECO:0000313" key="9">
    <source>
        <dbReference type="EMBL" id="KAG8495019.1"/>
    </source>
</evidence>
<evidence type="ECO:0000256" key="7">
    <source>
        <dbReference type="SAM" id="Phobius"/>
    </source>
</evidence>
<evidence type="ECO:0000256" key="5">
    <source>
        <dbReference type="ARBA" id="ARBA00022989"/>
    </source>
</evidence>
<protein>
    <recommendedName>
        <fullName evidence="8">RNase H type-1 domain-containing protein</fullName>
    </recommendedName>
</protein>
<dbReference type="AlphaFoldDB" id="A0A8J5ZQK1"/>
<dbReference type="GO" id="GO:0003676">
    <property type="term" value="F:nucleic acid binding"/>
    <property type="evidence" value="ECO:0007669"/>
    <property type="project" value="InterPro"/>
</dbReference>
<dbReference type="PANTHER" id="PTHR12906:SF0">
    <property type="entry name" value="GEL COMPLEX SUBUNIT OPTI"/>
    <property type="match status" value="1"/>
</dbReference>
<proteinExistence type="inferred from homology"/>
<dbReference type="InterPro" id="IPR010742">
    <property type="entry name" value="RCAF1"/>
</dbReference>
<comment type="similarity">
    <text evidence="2">Belongs to the EMC6 family.</text>
</comment>
<keyword evidence="6 7" id="KW-0472">Membrane</keyword>
<gene>
    <name evidence="9" type="ORF">CXB51_012767</name>
</gene>
<dbReference type="Proteomes" id="UP000701853">
    <property type="component" value="Chromosome 5"/>
</dbReference>
<evidence type="ECO:0000313" key="10">
    <source>
        <dbReference type="Proteomes" id="UP000701853"/>
    </source>
</evidence>
<dbReference type="Pfam" id="PF07019">
    <property type="entry name" value="EMC6"/>
    <property type="match status" value="1"/>
</dbReference>
<evidence type="ECO:0000256" key="6">
    <source>
        <dbReference type="ARBA" id="ARBA00023136"/>
    </source>
</evidence>
<accession>A0A8J5ZQK1</accession>
<evidence type="ECO:0000256" key="3">
    <source>
        <dbReference type="ARBA" id="ARBA00022692"/>
    </source>
</evidence>
<evidence type="ECO:0000259" key="8">
    <source>
        <dbReference type="Pfam" id="PF13456"/>
    </source>
</evidence>
<dbReference type="GO" id="GO:0097250">
    <property type="term" value="P:mitochondrial respirasome assembly"/>
    <property type="evidence" value="ECO:0007669"/>
    <property type="project" value="InterPro"/>
</dbReference>
<dbReference type="EMBL" id="JAHUZN010000005">
    <property type="protein sequence ID" value="KAG8495019.1"/>
    <property type="molecule type" value="Genomic_DNA"/>
</dbReference>
<dbReference type="GO" id="GO:0005739">
    <property type="term" value="C:mitochondrion"/>
    <property type="evidence" value="ECO:0007669"/>
    <property type="project" value="GOC"/>
</dbReference>
<keyword evidence="4" id="KW-0256">Endoplasmic reticulum</keyword>
<dbReference type="InterPro" id="IPR029008">
    <property type="entry name" value="EMC6-like"/>
</dbReference>
<organism evidence="9 10">
    <name type="scientific">Gossypium anomalum</name>
    <dbReference type="NCBI Taxonomy" id="47600"/>
    <lineage>
        <taxon>Eukaryota</taxon>
        <taxon>Viridiplantae</taxon>
        <taxon>Streptophyta</taxon>
        <taxon>Embryophyta</taxon>
        <taxon>Tracheophyta</taxon>
        <taxon>Spermatophyta</taxon>
        <taxon>Magnoliopsida</taxon>
        <taxon>eudicotyledons</taxon>
        <taxon>Gunneridae</taxon>
        <taxon>Pentapetalae</taxon>
        <taxon>rosids</taxon>
        <taxon>malvids</taxon>
        <taxon>Malvales</taxon>
        <taxon>Malvaceae</taxon>
        <taxon>Malvoideae</taxon>
        <taxon>Gossypium</taxon>
    </lineage>
</organism>
<dbReference type="GO" id="GO:0005789">
    <property type="term" value="C:endoplasmic reticulum membrane"/>
    <property type="evidence" value="ECO:0007669"/>
    <property type="project" value="UniProtKB-SubCell"/>
</dbReference>
<dbReference type="GO" id="GO:0004523">
    <property type="term" value="F:RNA-DNA hybrid ribonuclease activity"/>
    <property type="evidence" value="ECO:0007669"/>
    <property type="project" value="InterPro"/>
</dbReference>
<dbReference type="InterPro" id="IPR002156">
    <property type="entry name" value="RNaseH_domain"/>
</dbReference>
<keyword evidence="3 7" id="KW-0812">Transmembrane</keyword>
<reference evidence="9 10" key="1">
    <citation type="journal article" date="2021" name="bioRxiv">
        <title>The Gossypium anomalum genome as a resource for cotton improvement and evolutionary analysis of hybrid incompatibility.</title>
        <authorList>
            <person name="Grover C.E."/>
            <person name="Yuan D."/>
            <person name="Arick M.A."/>
            <person name="Miller E.R."/>
            <person name="Hu G."/>
            <person name="Peterson D.G."/>
            <person name="Wendel J.F."/>
            <person name="Udall J.A."/>
        </authorList>
    </citation>
    <scope>NUCLEOTIDE SEQUENCE [LARGE SCALE GENOMIC DNA]</scope>
    <source>
        <strain evidence="9">JFW-Udall</strain>
        <tissue evidence="9">Leaf</tissue>
    </source>
</reference>
<dbReference type="Pfam" id="PF13456">
    <property type="entry name" value="RVT_3"/>
    <property type="match status" value="1"/>
</dbReference>
<comment type="caution">
    <text evidence="9">The sequence shown here is derived from an EMBL/GenBank/DDBJ whole genome shotgun (WGS) entry which is preliminary data.</text>
</comment>
<comment type="subcellular location">
    <subcellularLocation>
        <location evidence="1">Endoplasmic reticulum membrane</location>
        <topology evidence="1">Multi-pass membrane protein</topology>
    </subcellularLocation>
</comment>
<feature type="domain" description="RNase H type-1" evidence="8">
    <location>
        <begin position="79"/>
        <end position="164"/>
    </location>
</feature>
<name>A0A8J5ZQK1_9ROSI</name>
<evidence type="ECO:0000256" key="4">
    <source>
        <dbReference type="ARBA" id="ARBA00022824"/>
    </source>
</evidence>
<sequence length="289" mass="32372">MNIAWSLRLHSNLLVRKGNVASFHSIISAADQFLQDWSDARRVGDGTQQHAAVGGMSSEHWRFVFCCYYPGSLGAFCPGSFRSTTAELIDIPEALSWLREEGYDKMIIESDCKPIMLALSYSTTDLSEFGNVLRDYLFLSASFELLSFLCTHLTANKTVHELVQVALIFSHEAKSVKLNSQQHQQHENGHFSPFKFAKLLDPEASWDKDQLGDVLHWIRQVVALFCGLLWGAIPVVGGIWIFIFLAISTGIIYGYYAIILKIDEEEFGGHAALLQEGLFASMTLFLVLV</sequence>
<keyword evidence="5 7" id="KW-1133">Transmembrane helix</keyword>
<dbReference type="OrthoDB" id="286395at2759"/>
<keyword evidence="10" id="KW-1185">Reference proteome</keyword>